<comment type="caution">
    <text evidence="2">The sequence shown here is derived from an EMBL/GenBank/DDBJ whole genome shotgun (WGS) entry which is preliminary data.</text>
</comment>
<name>A0A226F0Y2_FOLCA</name>
<proteinExistence type="predicted"/>
<accession>A0A226F0Y2</accession>
<keyword evidence="3" id="KW-1185">Reference proteome</keyword>
<feature type="compositionally biased region" description="Basic and acidic residues" evidence="1">
    <location>
        <begin position="24"/>
        <end position="35"/>
    </location>
</feature>
<evidence type="ECO:0000256" key="1">
    <source>
        <dbReference type="SAM" id="MobiDB-lite"/>
    </source>
</evidence>
<feature type="compositionally biased region" description="Acidic residues" evidence="1">
    <location>
        <begin position="1"/>
        <end position="11"/>
    </location>
</feature>
<organism evidence="2 3">
    <name type="scientific">Folsomia candida</name>
    <name type="common">Springtail</name>
    <dbReference type="NCBI Taxonomy" id="158441"/>
    <lineage>
        <taxon>Eukaryota</taxon>
        <taxon>Metazoa</taxon>
        <taxon>Ecdysozoa</taxon>
        <taxon>Arthropoda</taxon>
        <taxon>Hexapoda</taxon>
        <taxon>Collembola</taxon>
        <taxon>Entomobryomorpha</taxon>
        <taxon>Isotomoidea</taxon>
        <taxon>Isotomidae</taxon>
        <taxon>Proisotominae</taxon>
        <taxon>Folsomia</taxon>
    </lineage>
</organism>
<feature type="region of interest" description="Disordered" evidence="1">
    <location>
        <begin position="1"/>
        <end position="47"/>
    </location>
</feature>
<protein>
    <submittedName>
        <fullName evidence="2">Uncharacterized protein</fullName>
    </submittedName>
</protein>
<gene>
    <name evidence="2" type="ORF">Fcan01_02290</name>
</gene>
<evidence type="ECO:0000313" key="3">
    <source>
        <dbReference type="Proteomes" id="UP000198287"/>
    </source>
</evidence>
<evidence type="ECO:0000313" key="2">
    <source>
        <dbReference type="EMBL" id="OXA63128.1"/>
    </source>
</evidence>
<sequence>MRHDDDDDQENDPAQSMPNQVNADQRRKLGERGRESSTCPLVREEERGRRGGWHKNVLINQQNCSNKSQRVPPTTTEIYRPYYFFFAPSMCREYLCMIQKDLIFISRLPPPLSKPNSAHAMYESELVYGRRWWREKFQKLIKGSPRRGEEIWKRKGKYGKNKFMTLGGSGAGEKGAGAKFFPISRIVFIGFIPST</sequence>
<dbReference type="Proteomes" id="UP000198287">
    <property type="component" value="Unassembled WGS sequence"/>
</dbReference>
<dbReference type="EMBL" id="LNIX01000001">
    <property type="protein sequence ID" value="OXA63128.1"/>
    <property type="molecule type" value="Genomic_DNA"/>
</dbReference>
<dbReference type="AlphaFoldDB" id="A0A226F0Y2"/>
<reference evidence="2 3" key="1">
    <citation type="submission" date="2015-12" db="EMBL/GenBank/DDBJ databases">
        <title>The genome of Folsomia candida.</title>
        <authorList>
            <person name="Faddeeva A."/>
            <person name="Derks M.F."/>
            <person name="Anvar Y."/>
            <person name="Smit S."/>
            <person name="Van Straalen N."/>
            <person name="Roelofs D."/>
        </authorList>
    </citation>
    <scope>NUCLEOTIDE SEQUENCE [LARGE SCALE GENOMIC DNA]</scope>
    <source>
        <strain evidence="2 3">VU population</strain>
        <tissue evidence="2">Whole body</tissue>
    </source>
</reference>
<feature type="compositionally biased region" description="Polar residues" evidence="1">
    <location>
        <begin position="12"/>
        <end position="23"/>
    </location>
</feature>